<dbReference type="AlphaFoldDB" id="A0A974E174"/>
<evidence type="ECO:0000313" key="9">
    <source>
        <dbReference type="EMBL" id="OCU01453.1"/>
    </source>
</evidence>
<accession>A0A974E174</accession>
<keyword evidence="3" id="KW-0732">Signal</keyword>
<organism evidence="9 10">
    <name type="scientific">Xenopus laevis</name>
    <name type="common">African clawed frog</name>
    <dbReference type="NCBI Taxonomy" id="8355"/>
    <lineage>
        <taxon>Eukaryota</taxon>
        <taxon>Metazoa</taxon>
        <taxon>Chordata</taxon>
        <taxon>Craniata</taxon>
        <taxon>Vertebrata</taxon>
        <taxon>Euteleostomi</taxon>
        <taxon>Amphibia</taxon>
        <taxon>Batrachia</taxon>
        <taxon>Anura</taxon>
        <taxon>Pipoidea</taxon>
        <taxon>Pipidae</taxon>
        <taxon>Xenopodinae</taxon>
        <taxon>Xenopus</taxon>
        <taxon>Xenopus</taxon>
    </lineage>
</organism>
<dbReference type="Proteomes" id="UP000694892">
    <property type="component" value="Chromosome 1L"/>
</dbReference>
<evidence type="ECO:0000256" key="1">
    <source>
        <dbReference type="ARBA" id="ARBA00004236"/>
    </source>
</evidence>
<dbReference type="PROSITE" id="PS50835">
    <property type="entry name" value="IG_LIKE"/>
    <property type="match status" value="1"/>
</dbReference>
<evidence type="ECO:0000256" key="4">
    <source>
        <dbReference type="ARBA" id="ARBA00022859"/>
    </source>
</evidence>
<keyword evidence="5" id="KW-0472">Membrane</keyword>
<dbReference type="InterPro" id="IPR013106">
    <property type="entry name" value="Ig_V-set"/>
</dbReference>
<keyword evidence="2" id="KW-1003">Cell membrane</keyword>
<keyword evidence="6" id="KW-1015">Disulfide bond</keyword>
<dbReference type="InterPro" id="IPR052051">
    <property type="entry name" value="TCR_complex_component"/>
</dbReference>
<proteinExistence type="predicted"/>
<dbReference type="SMART" id="SM00406">
    <property type="entry name" value="IGv"/>
    <property type="match status" value="1"/>
</dbReference>
<evidence type="ECO:0000256" key="6">
    <source>
        <dbReference type="ARBA" id="ARBA00023157"/>
    </source>
</evidence>
<sequence length="158" mass="18248">MAVSAGMNLTLPCRHESITPAGYIHWYRLQPGQGPQSVIIGFKDTVSGFQAMTFTKDRKSNVNRKEDLNQIPHSASAVEGSSFNNTCEYKTMLFGLEWYKQVPGEKFHFLRIQRMDEKMTEDRFVFWLQKEKQLSTLLIKHVEVSDSGTYWCALQAQY</sequence>
<dbReference type="GO" id="GO:0002376">
    <property type="term" value="P:immune system process"/>
    <property type="evidence" value="ECO:0007669"/>
    <property type="project" value="UniProtKB-KW"/>
</dbReference>
<evidence type="ECO:0000256" key="7">
    <source>
        <dbReference type="ARBA" id="ARBA00023180"/>
    </source>
</evidence>
<dbReference type="Gene3D" id="2.60.40.10">
    <property type="entry name" value="Immunoglobulins"/>
    <property type="match status" value="2"/>
</dbReference>
<evidence type="ECO:0000256" key="2">
    <source>
        <dbReference type="ARBA" id="ARBA00022475"/>
    </source>
</evidence>
<comment type="subcellular location">
    <subcellularLocation>
        <location evidence="1">Cell membrane</location>
    </subcellularLocation>
</comment>
<evidence type="ECO:0000256" key="5">
    <source>
        <dbReference type="ARBA" id="ARBA00023136"/>
    </source>
</evidence>
<protein>
    <recommendedName>
        <fullName evidence="8">Ig-like domain-containing protein</fullName>
    </recommendedName>
</protein>
<dbReference type="InterPro" id="IPR036179">
    <property type="entry name" value="Ig-like_dom_sf"/>
</dbReference>
<evidence type="ECO:0000259" key="8">
    <source>
        <dbReference type="PROSITE" id="PS50835"/>
    </source>
</evidence>
<dbReference type="InterPro" id="IPR007110">
    <property type="entry name" value="Ig-like_dom"/>
</dbReference>
<name>A0A974E174_XENLA</name>
<dbReference type="SUPFAM" id="SSF48726">
    <property type="entry name" value="Immunoglobulin"/>
    <property type="match status" value="2"/>
</dbReference>
<dbReference type="Pfam" id="PF07686">
    <property type="entry name" value="V-set"/>
    <property type="match status" value="1"/>
</dbReference>
<dbReference type="EMBL" id="CM004466">
    <property type="protein sequence ID" value="OCU01453.1"/>
    <property type="molecule type" value="Genomic_DNA"/>
</dbReference>
<evidence type="ECO:0000313" key="10">
    <source>
        <dbReference type="Proteomes" id="UP000694892"/>
    </source>
</evidence>
<evidence type="ECO:0000256" key="3">
    <source>
        <dbReference type="ARBA" id="ARBA00022729"/>
    </source>
</evidence>
<dbReference type="GO" id="GO:0009617">
    <property type="term" value="P:response to bacterium"/>
    <property type="evidence" value="ECO:0007669"/>
    <property type="project" value="TreeGrafter"/>
</dbReference>
<feature type="domain" description="Ig-like" evidence="8">
    <location>
        <begin position="66"/>
        <end position="158"/>
    </location>
</feature>
<keyword evidence="4" id="KW-0391">Immunity</keyword>
<keyword evidence="7" id="KW-0325">Glycoprotein</keyword>
<dbReference type="PANTHER" id="PTHR19433">
    <property type="entry name" value="T-CELL RECEPTOR ALPHA CHAIN V REGION-RELATED"/>
    <property type="match status" value="1"/>
</dbReference>
<dbReference type="InterPro" id="IPR013783">
    <property type="entry name" value="Ig-like_fold"/>
</dbReference>
<gene>
    <name evidence="9" type="ORF">XELAEV_18007244mg</name>
</gene>
<dbReference type="GO" id="GO:0005886">
    <property type="term" value="C:plasma membrane"/>
    <property type="evidence" value="ECO:0007669"/>
    <property type="project" value="UniProtKB-SubCell"/>
</dbReference>
<reference evidence="10" key="1">
    <citation type="journal article" date="2016" name="Nature">
        <title>Genome evolution in the allotetraploid frog Xenopus laevis.</title>
        <authorList>
            <person name="Session A.M."/>
            <person name="Uno Y."/>
            <person name="Kwon T."/>
            <person name="Chapman J.A."/>
            <person name="Toyoda A."/>
            <person name="Takahashi S."/>
            <person name="Fukui A."/>
            <person name="Hikosaka A."/>
            <person name="Suzuki A."/>
            <person name="Kondo M."/>
            <person name="van Heeringen S.J."/>
            <person name="Quigley I."/>
            <person name="Heinz S."/>
            <person name="Ogino H."/>
            <person name="Ochi H."/>
            <person name="Hellsten U."/>
            <person name="Lyons J.B."/>
            <person name="Simakov O."/>
            <person name="Putnam N."/>
            <person name="Stites J."/>
            <person name="Kuroki Y."/>
            <person name="Tanaka T."/>
            <person name="Michiue T."/>
            <person name="Watanabe M."/>
            <person name="Bogdanovic O."/>
            <person name="Lister R."/>
            <person name="Georgiou G."/>
            <person name="Paranjpe S.S."/>
            <person name="van Kruijsbergen I."/>
            <person name="Shu S."/>
            <person name="Carlson J."/>
            <person name="Kinoshita T."/>
            <person name="Ohta Y."/>
            <person name="Mawaribuchi S."/>
            <person name="Jenkins J."/>
            <person name="Grimwood J."/>
            <person name="Schmutz J."/>
            <person name="Mitros T."/>
            <person name="Mozaffari S.V."/>
            <person name="Suzuki Y."/>
            <person name="Haramoto Y."/>
            <person name="Yamamoto T.S."/>
            <person name="Takagi C."/>
            <person name="Heald R."/>
            <person name="Miller K."/>
            <person name="Haudenschild C."/>
            <person name="Kitzman J."/>
            <person name="Nakayama T."/>
            <person name="Izutsu Y."/>
            <person name="Robert J."/>
            <person name="Fortriede J."/>
            <person name="Burns K."/>
            <person name="Lotay V."/>
            <person name="Karimi K."/>
            <person name="Yasuoka Y."/>
            <person name="Dichmann D.S."/>
            <person name="Flajnik M.F."/>
            <person name="Houston D.W."/>
            <person name="Shendure J."/>
            <person name="DuPasquier L."/>
            <person name="Vize P.D."/>
            <person name="Zorn A.M."/>
            <person name="Ito M."/>
            <person name="Marcotte E.M."/>
            <person name="Wallingford J.B."/>
            <person name="Ito Y."/>
            <person name="Asashima M."/>
            <person name="Ueno N."/>
            <person name="Matsuda Y."/>
            <person name="Veenstra G.J."/>
            <person name="Fujiyama A."/>
            <person name="Harland R.M."/>
            <person name="Taira M."/>
            <person name="Rokhsar D.S."/>
        </authorList>
    </citation>
    <scope>NUCLEOTIDE SEQUENCE [LARGE SCALE GENOMIC DNA]</scope>
    <source>
        <strain evidence="10">J</strain>
    </source>
</reference>